<name>A0A1V4HZ81_NITVU</name>
<organism evidence="1 2">
    <name type="scientific">Nitrobacter vulgaris</name>
    <dbReference type="NCBI Taxonomy" id="29421"/>
    <lineage>
        <taxon>Bacteria</taxon>
        <taxon>Pseudomonadati</taxon>
        <taxon>Pseudomonadota</taxon>
        <taxon>Alphaproteobacteria</taxon>
        <taxon>Hyphomicrobiales</taxon>
        <taxon>Nitrobacteraceae</taxon>
        <taxon>Nitrobacter</taxon>
    </lineage>
</organism>
<dbReference type="AlphaFoldDB" id="A0A1V4HZ81"/>
<comment type="caution">
    <text evidence="1">The sequence shown here is derived from an EMBL/GenBank/DDBJ whole genome shotgun (WGS) entry which is preliminary data.</text>
</comment>
<keyword evidence="2" id="KW-1185">Reference proteome</keyword>
<accession>A0A1V4HZ81</accession>
<reference evidence="1 2" key="1">
    <citation type="submission" date="2017-02" db="EMBL/GenBank/DDBJ databases">
        <title>Genome sequence of the nitrite-oxidizing bacterium Nitrobacter vulgaris strain Ab1.</title>
        <authorList>
            <person name="Mellbye B.L."/>
            <person name="Davis E.W."/>
            <person name="Spieck E."/>
            <person name="Chang J.H."/>
            <person name="Bottomley P.J."/>
            <person name="Sayavedra-Soto L.A."/>
        </authorList>
    </citation>
    <scope>NUCLEOTIDE SEQUENCE [LARGE SCALE GENOMIC DNA]</scope>
    <source>
        <strain evidence="1 2">Ab1</strain>
    </source>
</reference>
<dbReference type="STRING" id="29421.B2M20_07830"/>
<proteinExistence type="predicted"/>
<evidence type="ECO:0000313" key="2">
    <source>
        <dbReference type="Proteomes" id="UP000189940"/>
    </source>
</evidence>
<sequence>MEAKANQFAAMVLMPPDDFREQTKSFLAPTLAQFEDLKDRYEVSLTAIVLNWLKTTDRRAMIVVSKDGFIDWSLGSDRLFRSGVFFQAKKETIPIPERSLAALGSACGKEDARHPAGVWNAREGVLESVVFADAHGMTISLLIYPKDAPSRWEAAEEEAELMDTYEAFKRGQR</sequence>
<dbReference type="OrthoDB" id="9794834at2"/>
<evidence type="ECO:0000313" key="1">
    <source>
        <dbReference type="EMBL" id="OPH83286.1"/>
    </source>
</evidence>
<protein>
    <submittedName>
        <fullName evidence="1">Uncharacterized protein</fullName>
    </submittedName>
</protein>
<dbReference type="EMBL" id="MWPQ01000035">
    <property type="protein sequence ID" value="OPH83286.1"/>
    <property type="molecule type" value="Genomic_DNA"/>
</dbReference>
<gene>
    <name evidence="1" type="ORF">B2M20_07830</name>
</gene>
<dbReference type="Proteomes" id="UP000189940">
    <property type="component" value="Unassembled WGS sequence"/>
</dbReference>